<keyword evidence="4 6" id="KW-1133">Transmembrane helix</keyword>
<name>A0A1H0SAN3_MICTS</name>
<dbReference type="Proteomes" id="UP000186456">
    <property type="component" value="Unassembled WGS sequence"/>
</dbReference>
<evidence type="ECO:0000313" key="7">
    <source>
        <dbReference type="EMBL" id="SDP38579.1"/>
    </source>
</evidence>
<feature type="transmembrane region" description="Helical" evidence="6">
    <location>
        <begin position="40"/>
        <end position="60"/>
    </location>
</feature>
<sequence length="225" mass="25104">MLRLVDIPWESPAAARNAVRPAVTLKGNLSNGVWGLMWEWLVPVIVIVGILIIAGIYLWATYNALVALNVRVDEAWSDITVQLKRRADLLPNLIETVKGYAAHEKAVFENVTRARAETLSAQSPAEAGVAEGHMQQALKSLFAVAEAYPQLQASQNFLQLQHSIVDTEDKIQASRRFYNGGVRELNTKIKVFPNNLFARQLGFHEREFFEVIDGAAIAEPPRVQF</sequence>
<dbReference type="InterPro" id="IPR007156">
    <property type="entry name" value="MamQ_LemA"/>
</dbReference>
<proteinExistence type="inferred from homology"/>
<keyword evidence="3 6" id="KW-0812">Transmembrane</keyword>
<evidence type="ECO:0000313" key="8">
    <source>
        <dbReference type="Proteomes" id="UP000186456"/>
    </source>
</evidence>
<gene>
    <name evidence="7" type="ORF">SAMN04487788_3317</name>
</gene>
<comment type="similarity">
    <text evidence="2">Belongs to the LemA family.</text>
</comment>
<dbReference type="AlphaFoldDB" id="A0A1H0SAN3"/>
<dbReference type="SUPFAM" id="SSF140478">
    <property type="entry name" value="LemA-like"/>
    <property type="match status" value="1"/>
</dbReference>
<accession>A0A1H0SAN3</accession>
<dbReference type="InterPro" id="IPR023353">
    <property type="entry name" value="LemA-like_dom_sf"/>
</dbReference>
<keyword evidence="5 6" id="KW-0472">Membrane</keyword>
<evidence type="ECO:0000256" key="1">
    <source>
        <dbReference type="ARBA" id="ARBA00004167"/>
    </source>
</evidence>
<dbReference type="GO" id="GO:0016020">
    <property type="term" value="C:membrane"/>
    <property type="evidence" value="ECO:0007669"/>
    <property type="project" value="UniProtKB-SubCell"/>
</dbReference>
<dbReference type="PANTHER" id="PTHR34478:SF2">
    <property type="entry name" value="MEMBRANE PROTEIN"/>
    <property type="match status" value="1"/>
</dbReference>
<evidence type="ECO:0000256" key="3">
    <source>
        <dbReference type="ARBA" id="ARBA00022692"/>
    </source>
</evidence>
<dbReference type="Pfam" id="PF04011">
    <property type="entry name" value="LemA"/>
    <property type="match status" value="1"/>
</dbReference>
<dbReference type="EMBL" id="FNJN01000008">
    <property type="protein sequence ID" value="SDP38579.1"/>
    <property type="molecule type" value="Genomic_DNA"/>
</dbReference>
<reference evidence="7 8" key="1">
    <citation type="submission" date="2016-10" db="EMBL/GenBank/DDBJ databases">
        <authorList>
            <person name="de Groot N.N."/>
        </authorList>
    </citation>
    <scope>NUCLEOTIDE SEQUENCE [LARGE SCALE GENOMIC DNA]</scope>
    <source>
        <strain evidence="7 8">StLB037</strain>
    </source>
</reference>
<protein>
    <submittedName>
        <fullName evidence="7">LemA protein</fullName>
    </submittedName>
</protein>
<dbReference type="PANTHER" id="PTHR34478">
    <property type="entry name" value="PROTEIN LEMA"/>
    <property type="match status" value="1"/>
</dbReference>
<evidence type="ECO:0000256" key="6">
    <source>
        <dbReference type="SAM" id="Phobius"/>
    </source>
</evidence>
<dbReference type="Gene3D" id="1.20.1440.20">
    <property type="entry name" value="LemA-like domain"/>
    <property type="match status" value="1"/>
</dbReference>
<organism evidence="7 8">
    <name type="scientific">Microbacterium testaceum (strain StLB037)</name>
    <dbReference type="NCBI Taxonomy" id="979556"/>
    <lineage>
        <taxon>Bacteria</taxon>
        <taxon>Bacillati</taxon>
        <taxon>Actinomycetota</taxon>
        <taxon>Actinomycetes</taxon>
        <taxon>Micrococcales</taxon>
        <taxon>Microbacteriaceae</taxon>
        <taxon>Microbacterium</taxon>
    </lineage>
</organism>
<comment type="subcellular location">
    <subcellularLocation>
        <location evidence="1">Membrane</location>
        <topology evidence="1">Single-pass membrane protein</topology>
    </subcellularLocation>
</comment>
<evidence type="ECO:0000256" key="2">
    <source>
        <dbReference type="ARBA" id="ARBA00008854"/>
    </source>
</evidence>
<evidence type="ECO:0000256" key="4">
    <source>
        <dbReference type="ARBA" id="ARBA00022989"/>
    </source>
</evidence>
<evidence type="ECO:0000256" key="5">
    <source>
        <dbReference type="ARBA" id="ARBA00023136"/>
    </source>
</evidence>